<keyword evidence="12 13" id="KW-0449">Lipoprotein</keyword>
<gene>
    <name evidence="13" type="ORF">HNR39_003260</name>
</gene>
<evidence type="ECO:0000256" key="2">
    <source>
        <dbReference type="ARBA" id="ARBA00009696"/>
    </source>
</evidence>
<dbReference type="EMBL" id="JACHHQ010000007">
    <property type="protein sequence ID" value="MBB5201407.1"/>
    <property type="molecule type" value="Genomic_DNA"/>
</dbReference>
<comment type="similarity">
    <text evidence="2">Belongs to the LolB family.</text>
</comment>
<evidence type="ECO:0000256" key="6">
    <source>
        <dbReference type="ARBA" id="ARBA00022729"/>
    </source>
</evidence>
<evidence type="ECO:0000256" key="4">
    <source>
        <dbReference type="ARBA" id="ARBA00016202"/>
    </source>
</evidence>
<accession>A0A840RSD4</accession>
<evidence type="ECO:0000313" key="14">
    <source>
        <dbReference type="Proteomes" id="UP000571084"/>
    </source>
</evidence>
<keyword evidence="10" id="KW-0143">Chaperone</keyword>
<evidence type="ECO:0000256" key="10">
    <source>
        <dbReference type="ARBA" id="ARBA00023186"/>
    </source>
</evidence>
<reference evidence="13 14" key="1">
    <citation type="submission" date="2020-08" db="EMBL/GenBank/DDBJ databases">
        <title>Genomic Encyclopedia of Type Strains, Phase IV (KMG-IV): sequencing the most valuable type-strain genomes for metagenomic binning, comparative biology and taxonomic classification.</title>
        <authorList>
            <person name="Goeker M."/>
        </authorList>
    </citation>
    <scope>NUCLEOTIDE SEQUENCE [LARGE SCALE GENOMIC DNA]</scope>
    <source>
        <strain evidence="13 14">DSM 23240</strain>
    </source>
</reference>
<dbReference type="Gene3D" id="2.50.20.10">
    <property type="entry name" value="Lipoprotein localisation LolA/LolB/LppX"/>
    <property type="match status" value="1"/>
</dbReference>
<protein>
    <recommendedName>
        <fullName evidence="4">Outer-membrane lipoprotein LolB</fullName>
    </recommendedName>
</protein>
<dbReference type="Proteomes" id="UP000571084">
    <property type="component" value="Unassembled WGS sequence"/>
</dbReference>
<evidence type="ECO:0000256" key="1">
    <source>
        <dbReference type="ARBA" id="ARBA00004459"/>
    </source>
</evidence>
<organism evidence="13 14">
    <name type="scientific">Glaciimonas immobilis</name>
    <dbReference type="NCBI Taxonomy" id="728004"/>
    <lineage>
        <taxon>Bacteria</taxon>
        <taxon>Pseudomonadati</taxon>
        <taxon>Pseudomonadota</taxon>
        <taxon>Betaproteobacteria</taxon>
        <taxon>Burkholderiales</taxon>
        <taxon>Oxalobacteraceae</taxon>
        <taxon>Glaciimonas</taxon>
    </lineage>
</organism>
<evidence type="ECO:0000256" key="8">
    <source>
        <dbReference type="ARBA" id="ARBA00023136"/>
    </source>
</evidence>
<comment type="subunit">
    <text evidence="3">Monomer.</text>
</comment>
<keyword evidence="5" id="KW-0813">Transport</keyword>
<dbReference type="SUPFAM" id="SSF89392">
    <property type="entry name" value="Prokaryotic lipoproteins and lipoprotein localization factors"/>
    <property type="match status" value="1"/>
</dbReference>
<dbReference type="RefSeq" id="WP_245182246.1">
    <property type="nucleotide sequence ID" value="NZ_JAAOZT010000003.1"/>
</dbReference>
<dbReference type="AlphaFoldDB" id="A0A840RSD4"/>
<dbReference type="Pfam" id="PF03550">
    <property type="entry name" value="LolB"/>
    <property type="match status" value="1"/>
</dbReference>
<evidence type="ECO:0000256" key="9">
    <source>
        <dbReference type="ARBA" id="ARBA00023139"/>
    </source>
</evidence>
<comment type="subcellular location">
    <subcellularLocation>
        <location evidence="1">Cell outer membrane</location>
        <topology evidence="1">Lipid-anchor</topology>
    </subcellularLocation>
</comment>
<evidence type="ECO:0000256" key="12">
    <source>
        <dbReference type="ARBA" id="ARBA00023288"/>
    </source>
</evidence>
<keyword evidence="7" id="KW-0653">Protein transport</keyword>
<evidence type="ECO:0000256" key="5">
    <source>
        <dbReference type="ARBA" id="ARBA00022448"/>
    </source>
</evidence>
<proteinExistence type="inferred from homology"/>
<evidence type="ECO:0000256" key="7">
    <source>
        <dbReference type="ARBA" id="ARBA00022927"/>
    </source>
</evidence>
<dbReference type="InterPro" id="IPR029046">
    <property type="entry name" value="LolA/LolB/LppX"/>
</dbReference>
<comment type="caution">
    <text evidence="13">The sequence shown here is derived from an EMBL/GenBank/DDBJ whole genome shotgun (WGS) entry which is preliminary data.</text>
</comment>
<name>A0A840RSD4_9BURK</name>
<keyword evidence="9" id="KW-0564">Palmitate</keyword>
<dbReference type="CDD" id="cd16326">
    <property type="entry name" value="LolB"/>
    <property type="match status" value="1"/>
</dbReference>
<sequence>MLVKNATQNNASGWRAAIAEAGQILRSGLAPLTNLRSMTGISLIAVALATTGCATLTSPSAPLTTAANGDHGSQTARQYHPAIDFNGRLSLRYQQDGKEQALHGSFTWSQASQRTLVTLLSPLGQTLATIDITPQQSTLHQAGQPPRSAADVDLLTAQALGWPLPIAGLRDWLQGFGSDINGKRFNIQPSGEKEPTNITTADHWAIQYTGWQPAEGLTGDANSTPKRIDLTRSTEQAGEVAIRIVVDSAQIH</sequence>
<evidence type="ECO:0000256" key="3">
    <source>
        <dbReference type="ARBA" id="ARBA00011245"/>
    </source>
</evidence>
<dbReference type="GO" id="GO:0009279">
    <property type="term" value="C:cell outer membrane"/>
    <property type="evidence" value="ECO:0007669"/>
    <property type="project" value="UniProtKB-SubCell"/>
</dbReference>
<keyword evidence="6" id="KW-0732">Signal</keyword>
<keyword evidence="11" id="KW-0998">Cell outer membrane</keyword>
<evidence type="ECO:0000313" key="13">
    <source>
        <dbReference type="EMBL" id="MBB5201407.1"/>
    </source>
</evidence>
<evidence type="ECO:0000256" key="11">
    <source>
        <dbReference type="ARBA" id="ARBA00023237"/>
    </source>
</evidence>
<keyword evidence="14" id="KW-1185">Reference proteome</keyword>
<dbReference type="InterPro" id="IPR004565">
    <property type="entry name" value="OM_lipoprot_LolB"/>
</dbReference>
<dbReference type="GO" id="GO:0015031">
    <property type="term" value="P:protein transport"/>
    <property type="evidence" value="ECO:0007669"/>
    <property type="project" value="UniProtKB-KW"/>
</dbReference>
<keyword evidence="8" id="KW-0472">Membrane</keyword>